<dbReference type="RefSeq" id="WP_012796057.1">
    <property type="nucleotide sequence ID" value="NC_013159.1"/>
</dbReference>
<dbReference type="AlphaFoldDB" id="C7MUR5"/>
<evidence type="ECO:0000256" key="4">
    <source>
        <dbReference type="PROSITE-ProRule" id="PRU00335"/>
    </source>
</evidence>
<evidence type="ECO:0000259" key="5">
    <source>
        <dbReference type="PROSITE" id="PS50977"/>
    </source>
</evidence>
<reference evidence="6 7" key="1">
    <citation type="journal article" date="2009" name="Stand. Genomic Sci.">
        <title>Complete genome sequence of Saccharomonospora viridis type strain (P101).</title>
        <authorList>
            <person name="Pati A."/>
            <person name="Sikorski J."/>
            <person name="Nolan M."/>
            <person name="Lapidus A."/>
            <person name="Copeland A."/>
            <person name="Glavina Del Rio T."/>
            <person name="Lucas S."/>
            <person name="Chen F."/>
            <person name="Tice H."/>
            <person name="Pitluck S."/>
            <person name="Cheng J.F."/>
            <person name="Chertkov O."/>
            <person name="Brettin T."/>
            <person name="Han C."/>
            <person name="Detter J.C."/>
            <person name="Kuske C."/>
            <person name="Bruce D."/>
            <person name="Goodwin L."/>
            <person name="Chain P."/>
            <person name="D'haeseleer P."/>
            <person name="Chen A."/>
            <person name="Palaniappan K."/>
            <person name="Ivanova N."/>
            <person name="Mavromatis K."/>
            <person name="Mikhailova N."/>
            <person name="Rohde M."/>
            <person name="Tindall B.J."/>
            <person name="Goker M."/>
            <person name="Bristow J."/>
            <person name="Eisen J.A."/>
            <person name="Markowitz V."/>
            <person name="Hugenholtz P."/>
            <person name="Kyrpides N.C."/>
            <person name="Klenk H.P."/>
        </authorList>
    </citation>
    <scope>NUCLEOTIDE SEQUENCE [LARGE SCALE GENOMIC DNA]</scope>
    <source>
        <strain evidence="7">ATCC 15386 / DSM 43017 / JCM 3036 / NBRC 12207 / P101</strain>
    </source>
</reference>
<feature type="DNA-binding region" description="H-T-H motif" evidence="4">
    <location>
        <begin position="32"/>
        <end position="51"/>
    </location>
</feature>
<dbReference type="eggNOG" id="COG1309">
    <property type="taxonomic scope" value="Bacteria"/>
</dbReference>
<dbReference type="PANTHER" id="PTHR30055:SF209">
    <property type="entry name" value="POSSIBLE TRANSCRIPTIONAL REGULATORY PROTEIN (PROBABLY TETR-FAMILY)"/>
    <property type="match status" value="1"/>
</dbReference>
<dbReference type="Pfam" id="PF00440">
    <property type="entry name" value="TetR_N"/>
    <property type="match status" value="1"/>
</dbReference>
<feature type="domain" description="HTH tetR-type" evidence="5">
    <location>
        <begin position="9"/>
        <end position="69"/>
    </location>
</feature>
<evidence type="ECO:0000256" key="1">
    <source>
        <dbReference type="ARBA" id="ARBA00023015"/>
    </source>
</evidence>
<accession>C7MUR5</accession>
<dbReference type="PANTHER" id="PTHR30055">
    <property type="entry name" value="HTH-TYPE TRANSCRIPTIONAL REGULATOR RUTR"/>
    <property type="match status" value="1"/>
</dbReference>
<dbReference type="InterPro" id="IPR050109">
    <property type="entry name" value="HTH-type_TetR-like_transc_reg"/>
</dbReference>
<dbReference type="PROSITE" id="PS50977">
    <property type="entry name" value="HTH_TETR_2"/>
    <property type="match status" value="1"/>
</dbReference>
<keyword evidence="7" id="KW-1185">Reference proteome</keyword>
<evidence type="ECO:0000256" key="2">
    <source>
        <dbReference type="ARBA" id="ARBA00023125"/>
    </source>
</evidence>
<name>C7MUR5_SACVD</name>
<gene>
    <name evidence="6" type="ordered locus">Svir_05540</name>
</gene>
<protein>
    <submittedName>
        <fullName evidence="6">Transcriptional regulator</fullName>
    </submittedName>
</protein>
<dbReference type="InterPro" id="IPR001647">
    <property type="entry name" value="HTH_TetR"/>
</dbReference>
<dbReference type="Gene3D" id="1.10.357.10">
    <property type="entry name" value="Tetracycline Repressor, domain 2"/>
    <property type="match status" value="1"/>
</dbReference>
<dbReference type="HOGENOM" id="CLU_069356_40_3_11"/>
<dbReference type="SUPFAM" id="SSF46689">
    <property type="entry name" value="Homeodomain-like"/>
    <property type="match status" value="1"/>
</dbReference>
<dbReference type="Proteomes" id="UP000000841">
    <property type="component" value="Chromosome"/>
</dbReference>
<dbReference type="KEGG" id="svi:Svir_05540"/>
<keyword evidence="3" id="KW-0804">Transcription</keyword>
<dbReference type="GO" id="GO:0000976">
    <property type="term" value="F:transcription cis-regulatory region binding"/>
    <property type="evidence" value="ECO:0007669"/>
    <property type="project" value="TreeGrafter"/>
</dbReference>
<dbReference type="SUPFAM" id="SSF48498">
    <property type="entry name" value="Tetracyclin repressor-like, C-terminal domain"/>
    <property type="match status" value="1"/>
</dbReference>
<dbReference type="Pfam" id="PF13305">
    <property type="entry name" value="TetR_C_33"/>
    <property type="match status" value="1"/>
</dbReference>
<sequence>MPRPKTHDDALRVKLLNRAGELLAEEGPQGLSLRRLAAEVGTSTTAVYSLFGSKPALISELCTEGFRRIGERLESVPHTDDPPADLVRLGVVYREAALAQRHIYPIMFADAAASGEPPADLSEASLLTLEPLRDAVQAGIDAGAFPHAPADMIAGSVWAYAHGMVLFELHHNLPAGFEYRHAYERGLRATVTGWRID</sequence>
<organism evidence="6 7">
    <name type="scientific">Saccharomonospora viridis (strain ATCC 15386 / DSM 43017 / JCM 3036 / CCUG 5913 / NBRC 12207 / NCIMB 9602 / P101)</name>
    <name type="common">Thermoactinomyces viridis</name>
    <dbReference type="NCBI Taxonomy" id="471857"/>
    <lineage>
        <taxon>Bacteria</taxon>
        <taxon>Bacillati</taxon>
        <taxon>Actinomycetota</taxon>
        <taxon>Actinomycetes</taxon>
        <taxon>Pseudonocardiales</taxon>
        <taxon>Pseudonocardiaceae</taxon>
        <taxon>Saccharomonospora</taxon>
    </lineage>
</organism>
<dbReference type="InterPro" id="IPR036271">
    <property type="entry name" value="Tet_transcr_reg_TetR-rel_C_sf"/>
</dbReference>
<dbReference type="InterPro" id="IPR009057">
    <property type="entry name" value="Homeodomain-like_sf"/>
</dbReference>
<evidence type="ECO:0000313" key="7">
    <source>
        <dbReference type="Proteomes" id="UP000000841"/>
    </source>
</evidence>
<keyword evidence="2 4" id="KW-0238">DNA-binding</keyword>
<dbReference type="PRINTS" id="PR00455">
    <property type="entry name" value="HTHTETR"/>
</dbReference>
<evidence type="ECO:0000256" key="3">
    <source>
        <dbReference type="ARBA" id="ARBA00023163"/>
    </source>
</evidence>
<dbReference type="GO" id="GO:0003700">
    <property type="term" value="F:DNA-binding transcription factor activity"/>
    <property type="evidence" value="ECO:0007669"/>
    <property type="project" value="TreeGrafter"/>
</dbReference>
<dbReference type="InterPro" id="IPR025996">
    <property type="entry name" value="MT1864/Rv1816-like_C"/>
</dbReference>
<dbReference type="EMBL" id="CP001683">
    <property type="protein sequence ID" value="ACU95628.1"/>
    <property type="molecule type" value="Genomic_DNA"/>
</dbReference>
<proteinExistence type="predicted"/>
<dbReference type="STRING" id="471857.Svir_05540"/>
<evidence type="ECO:0000313" key="6">
    <source>
        <dbReference type="EMBL" id="ACU95628.1"/>
    </source>
</evidence>
<keyword evidence="1" id="KW-0805">Transcription regulation</keyword>